<accession>A0A3N0XZJ9</accession>
<dbReference type="AlphaFoldDB" id="A0A3N0XZJ9"/>
<organism evidence="2 3">
    <name type="scientific">Anabarilius grahami</name>
    <name type="common">Kanglang fish</name>
    <name type="synonym">Barilius grahami</name>
    <dbReference type="NCBI Taxonomy" id="495550"/>
    <lineage>
        <taxon>Eukaryota</taxon>
        <taxon>Metazoa</taxon>
        <taxon>Chordata</taxon>
        <taxon>Craniata</taxon>
        <taxon>Vertebrata</taxon>
        <taxon>Euteleostomi</taxon>
        <taxon>Actinopterygii</taxon>
        <taxon>Neopterygii</taxon>
        <taxon>Teleostei</taxon>
        <taxon>Ostariophysi</taxon>
        <taxon>Cypriniformes</taxon>
        <taxon>Xenocyprididae</taxon>
        <taxon>Xenocypridinae</taxon>
        <taxon>Xenocypridinae incertae sedis</taxon>
        <taxon>Anabarilius</taxon>
    </lineage>
</organism>
<reference evidence="2 3" key="1">
    <citation type="submission" date="2018-10" db="EMBL/GenBank/DDBJ databases">
        <title>Genome assembly for a Yunnan-Guizhou Plateau 3E fish, Anabarilius grahami (Regan), and its evolutionary and genetic applications.</title>
        <authorList>
            <person name="Jiang W."/>
        </authorList>
    </citation>
    <scope>NUCLEOTIDE SEQUENCE [LARGE SCALE GENOMIC DNA]</scope>
    <source>
        <strain evidence="2">AG-KIZ</strain>
        <tissue evidence="2">Muscle</tissue>
    </source>
</reference>
<dbReference type="Proteomes" id="UP000281406">
    <property type="component" value="Unassembled WGS sequence"/>
</dbReference>
<evidence type="ECO:0000313" key="3">
    <source>
        <dbReference type="Proteomes" id="UP000281406"/>
    </source>
</evidence>
<proteinExistence type="predicted"/>
<comment type="caution">
    <text evidence="2">The sequence shown here is derived from an EMBL/GenBank/DDBJ whole genome shotgun (WGS) entry which is preliminary data.</text>
</comment>
<sequence length="304" mass="33782">MSTLVTSVTRADVRDFTCDFHFEVDHLHYNEADVKDVFNICLDQPLSLWEMEKLGESWFLRLCVPRLLSWGTQTPTTAASSEAAEDAAAPPELAEGTIVPFEVANSMAPPRFRKWKKRNASSASQSPVVSEKPKPPALPITTTKVITEPPALATTAHEEAPCSAGFIEAPCFAGSAQALRQDFRHDRPWFVPSAPPWHSAGTIDMLEPLGPSPRLFHCHPPEHPSHLILFGSTLLSHPGRSRRMHFLVRRFSVQSSTAAAKTVLLLFQLFPYEVPLLRQELSKLTPVSRTVLPSMDDEMKPLES</sequence>
<feature type="region of interest" description="Disordered" evidence="1">
    <location>
        <begin position="116"/>
        <end position="140"/>
    </location>
</feature>
<evidence type="ECO:0000256" key="1">
    <source>
        <dbReference type="SAM" id="MobiDB-lite"/>
    </source>
</evidence>
<dbReference type="EMBL" id="RJVU01056986">
    <property type="protein sequence ID" value="ROK38584.1"/>
    <property type="molecule type" value="Genomic_DNA"/>
</dbReference>
<evidence type="ECO:0000313" key="2">
    <source>
        <dbReference type="EMBL" id="ROK38584.1"/>
    </source>
</evidence>
<protein>
    <submittedName>
        <fullName evidence="2">Uncharacterized protein</fullName>
    </submittedName>
</protein>
<gene>
    <name evidence="2" type="ORF">DPX16_3772</name>
</gene>
<keyword evidence="3" id="KW-1185">Reference proteome</keyword>
<name>A0A3N0XZJ9_ANAGA</name>